<protein>
    <submittedName>
        <fullName evidence="1">Uncharacterized protein</fullName>
    </submittedName>
</protein>
<dbReference type="AlphaFoldDB" id="A0A4U5P0H7"/>
<evidence type="ECO:0000313" key="2">
    <source>
        <dbReference type="Proteomes" id="UP000298663"/>
    </source>
</evidence>
<gene>
    <name evidence="1" type="ORF">L596_013546</name>
</gene>
<keyword evidence="2" id="KW-1185">Reference proteome</keyword>
<name>A0A4U5P0H7_STECR</name>
<sequence length="108" mass="12251">MRLSRSRFLEDLVAYLPPASLVKRFHLIQEEGRCLSLGCQCHPFAATREYLFCISLRSVDDGCLLFLTVFARFLGAVSAGESDRWPINRERSVLHIGNVILALFLSYS</sequence>
<organism evidence="1 2">
    <name type="scientific">Steinernema carpocapsae</name>
    <name type="common">Entomopathogenic nematode</name>
    <dbReference type="NCBI Taxonomy" id="34508"/>
    <lineage>
        <taxon>Eukaryota</taxon>
        <taxon>Metazoa</taxon>
        <taxon>Ecdysozoa</taxon>
        <taxon>Nematoda</taxon>
        <taxon>Chromadorea</taxon>
        <taxon>Rhabditida</taxon>
        <taxon>Tylenchina</taxon>
        <taxon>Panagrolaimomorpha</taxon>
        <taxon>Strongyloidoidea</taxon>
        <taxon>Steinernematidae</taxon>
        <taxon>Steinernema</taxon>
    </lineage>
</organism>
<dbReference type="Proteomes" id="UP000298663">
    <property type="component" value="Unassembled WGS sequence"/>
</dbReference>
<comment type="caution">
    <text evidence="1">The sequence shown here is derived from an EMBL/GenBank/DDBJ whole genome shotgun (WGS) entry which is preliminary data.</text>
</comment>
<dbReference type="EMBL" id="AZBU02000003">
    <property type="protein sequence ID" value="TKR89446.1"/>
    <property type="molecule type" value="Genomic_DNA"/>
</dbReference>
<reference evidence="1 2" key="2">
    <citation type="journal article" date="2019" name="G3 (Bethesda)">
        <title>Hybrid Assembly of the Genome of the Entomopathogenic Nematode Steinernema carpocapsae Identifies the X-Chromosome.</title>
        <authorList>
            <person name="Serra L."/>
            <person name="Macchietto M."/>
            <person name="Macias-Munoz A."/>
            <person name="McGill C.J."/>
            <person name="Rodriguez I.M."/>
            <person name="Rodriguez B."/>
            <person name="Murad R."/>
            <person name="Mortazavi A."/>
        </authorList>
    </citation>
    <scope>NUCLEOTIDE SEQUENCE [LARGE SCALE GENOMIC DNA]</scope>
    <source>
        <strain evidence="1 2">ALL</strain>
    </source>
</reference>
<proteinExistence type="predicted"/>
<reference evidence="1 2" key="1">
    <citation type="journal article" date="2015" name="Genome Biol.">
        <title>Comparative genomics of Steinernema reveals deeply conserved gene regulatory networks.</title>
        <authorList>
            <person name="Dillman A.R."/>
            <person name="Macchietto M."/>
            <person name="Porter C.F."/>
            <person name="Rogers A."/>
            <person name="Williams B."/>
            <person name="Antoshechkin I."/>
            <person name="Lee M.M."/>
            <person name="Goodwin Z."/>
            <person name="Lu X."/>
            <person name="Lewis E.E."/>
            <person name="Goodrich-Blair H."/>
            <person name="Stock S.P."/>
            <person name="Adams B.J."/>
            <person name="Sternberg P.W."/>
            <person name="Mortazavi A."/>
        </authorList>
    </citation>
    <scope>NUCLEOTIDE SEQUENCE [LARGE SCALE GENOMIC DNA]</scope>
    <source>
        <strain evidence="1 2">ALL</strain>
    </source>
</reference>
<evidence type="ECO:0000313" key="1">
    <source>
        <dbReference type="EMBL" id="TKR89446.1"/>
    </source>
</evidence>
<accession>A0A4U5P0H7</accession>